<dbReference type="SUPFAM" id="SSF56349">
    <property type="entry name" value="DNA breaking-rejoining enzymes"/>
    <property type="match status" value="1"/>
</dbReference>
<keyword evidence="2" id="KW-1185">Reference proteome</keyword>
<organism evidence="2 3">
    <name type="scientific">Saccoglossus kowalevskii</name>
    <name type="common">Acorn worm</name>
    <dbReference type="NCBI Taxonomy" id="10224"/>
    <lineage>
        <taxon>Eukaryota</taxon>
        <taxon>Metazoa</taxon>
        <taxon>Hemichordata</taxon>
        <taxon>Enteropneusta</taxon>
        <taxon>Harrimaniidae</taxon>
        <taxon>Saccoglossus</taxon>
    </lineage>
</organism>
<evidence type="ECO:0000313" key="3">
    <source>
        <dbReference type="RefSeq" id="XP_006822639.1"/>
    </source>
</evidence>
<sequence length="233" mass="25871">MGYPEFPEDHLLLRTLQGIKKQIGDPTATRLRITIQLMRTLKNQLRCCINMDVTDILMLWAAFTMAFFGFLRVSEFASPTKTTFDLECTLLRSDVNLGSAITVTIKAAKNDPFRRGHTLTIASSGSSVCACTTFTQHALAFQFTNGSYLTRQTVTDSIRTLLMQAGIPSAEKYSSHSFRAGAATTAAEANLPDWLIKTLGRWRSDSYQLYIKTPATTLHAVPRILANQAEPQN</sequence>
<dbReference type="Gene3D" id="1.10.443.10">
    <property type="entry name" value="Intergrase catalytic core"/>
    <property type="match status" value="1"/>
</dbReference>
<keyword evidence="1" id="KW-0233">DNA recombination</keyword>
<dbReference type="RefSeq" id="XP_006822639.1">
    <property type="nucleotide sequence ID" value="XM_006822576.1"/>
</dbReference>
<evidence type="ECO:0000313" key="2">
    <source>
        <dbReference type="Proteomes" id="UP000694865"/>
    </source>
</evidence>
<protein>
    <submittedName>
        <fullName evidence="3">Uncharacterized protein LOC102801650</fullName>
    </submittedName>
</protein>
<dbReference type="PANTHER" id="PTHR34605">
    <property type="entry name" value="PHAGE_INTEGRASE DOMAIN-CONTAINING PROTEIN"/>
    <property type="match status" value="1"/>
</dbReference>
<dbReference type="InterPro" id="IPR011010">
    <property type="entry name" value="DNA_brk_join_enz"/>
</dbReference>
<dbReference type="PANTHER" id="PTHR34605:SF3">
    <property type="entry name" value="P CELL-TYPE AGGLUTINATION PROTEIN MAP4-LIKE-RELATED"/>
    <property type="match status" value="1"/>
</dbReference>
<dbReference type="GeneID" id="102801650"/>
<dbReference type="InterPro" id="IPR052925">
    <property type="entry name" value="Phage_Integrase-like_Recomb"/>
</dbReference>
<dbReference type="Proteomes" id="UP000694865">
    <property type="component" value="Unplaced"/>
</dbReference>
<evidence type="ECO:0000256" key="1">
    <source>
        <dbReference type="ARBA" id="ARBA00023172"/>
    </source>
</evidence>
<gene>
    <name evidence="3" type="primary">LOC102801650</name>
</gene>
<dbReference type="InterPro" id="IPR013762">
    <property type="entry name" value="Integrase-like_cat_sf"/>
</dbReference>
<reference evidence="3" key="1">
    <citation type="submission" date="2025-08" db="UniProtKB">
        <authorList>
            <consortium name="RefSeq"/>
        </authorList>
    </citation>
    <scope>IDENTIFICATION</scope>
    <source>
        <tissue evidence="3">Testes</tissue>
    </source>
</reference>
<accession>A0ABM0MRJ8</accession>
<name>A0ABM0MRJ8_SACKO</name>
<proteinExistence type="predicted"/>